<keyword evidence="3" id="KW-0677">Repeat</keyword>
<dbReference type="SUPFAM" id="SSF52540">
    <property type="entry name" value="P-loop containing nucleoside triphosphate hydrolases"/>
    <property type="match status" value="2"/>
</dbReference>
<dbReference type="InterPro" id="IPR050107">
    <property type="entry name" value="ABC_carbohydrate_import_ATPase"/>
</dbReference>
<name>A0A842IAC9_9RHOB</name>
<keyword evidence="2" id="KW-0762">Sugar transport</keyword>
<sequence length="502" mass="53949">MNIVDPEIMDRTQPIVEMRNISKTFGSTKALRGVDFTVMHGEVHALLGRNGAGKSTLVSTMSGLVASDTGTIRISRTEVAANGQPYAARIRDDIAHVQQTPQLFNLLTVAENLFLENPLVRRKFGIVSHRRMMSEAQALLDKWNIDIRAEALAGELSAGTRQLLEIMKALSRGVPVIILDEPTAALSNAEKRMLFEQVKALKALGISFIYISHHLDEVFEVADTVTILRDGQVVKEREDVGNLNVELIADLMMGEKTARSVRVDHTQADAPVLLQARGIGLYPVSAEGVDFEIRPGEIVALAGPVGGGKEALAMMLAGQLTPYKGKVSGAGGTLPTIGLVPTDRHASGYVGILGVRENVAIGGLDVLSGRFGFIDLDKEAAHVGNLARQTNVIASSLEQAVSQLSGGNQQKVVFARALCQNPQVIVALSPTRGVDVGAKEQLYALLRDLASKGLGVIVVSDEEDEISQLANRVVIVFEGRITGELRGDYTMKDLILRMEGVA</sequence>
<dbReference type="PANTHER" id="PTHR43790">
    <property type="entry name" value="CARBOHYDRATE TRANSPORT ATP-BINDING PROTEIN MG119-RELATED"/>
    <property type="match status" value="1"/>
</dbReference>
<dbReference type="AlphaFoldDB" id="A0A842IAC9"/>
<dbReference type="GO" id="GO:0005524">
    <property type="term" value="F:ATP binding"/>
    <property type="evidence" value="ECO:0007669"/>
    <property type="project" value="UniProtKB-KW"/>
</dbReference>
<protein>
    <submittedName>
        <fullName evidence="7">Sugar ABC transporter ATP-binding protein</fullName>
    </submittedName>
</protein>
<dbReference type="Proteomes" id="UP000555411">
    <property type="component" value="Unassembled WGS sequence"/>
</dbReference>
<organism evidence="7 8">
    <name type="scientific">Paragemmobacter straminiformis</name>
    <dbReference type="NCBI Taxonomy" id="2045119"/>
    <lineage>
        <taxon>Bacteria</taxon>
        <taxon>Pseudomonadati</taxon>
        <taxon>Pseudomonadota</taxon>
        <taxon>Alphaproteobacteria</taxon>
        <taxon>Rhodobacterales</taxon>
        <taxon>Paracoccaceae</taxon>
        <taxon>Paragemmobacter</taxon>
    </lineage>
</organism>
<reference evidence="7 8" key="1">
    <citation type="journal article" date="2017" name="Int. J. Syst. Evol. Microbiol.">
        <title>Gemmobacter straminiformis sp. nov., isolated from an artificial fountain.</title>
        <authorList>
            <person name="Kang J.Y."/>
            <person name="Kim M.J."/>
            <person name="Chun J."/>
            <person name="Son K.P."/>
            <person name="Jahng K.Y."/>
        </authorList>
    </citation>
    <scope>NUCLEOTIDE SEQUENCE [LARGE SCALE GENOMIC DNA]</scope>
    <source>
        <strain evidence="7 8">CAM-8</strain>
    </source>
</reference>
<gene>
    <name evidence="7" type="ORF">H7F16_13610</name>
</gene>
<dbReference type="CDD" id="cd03216">
    <property type="entry name" value="ABC_Carb_Monos_I"/>
    <property type="match status" value="1"/>
</dbReference>
<keyword evidence="8" id="KW-1185">Reference proteome</keyword>
<evidence type="ECO:0000256" key="1">
    <source>
        <dbReference type="ARBA" id="ARBA00022448"/>
    </source>
</evidence>
<evidence type="ECO:0000313" key="8">
    <source>
        <dbReference type="Proteomes" id="UP000555411"/>
    </source>
</evidence>
<comment type="caution">
    <text evidence="7">The sequence shown here is derived from an EMBL/GenBank/DDBJ whole genome shotgun (WGS) entry which is preliminary data.</text>
</comment>
<dbReference type="EMBL" id="JACLQD010000004">
    <property type="protein sequence ID" value="MBC2836551.1"/>
    <property type="molecule type" value="Genomic_DNA"/>
</dbReference>
<keyword evidence="1" id="KW-0813">Transport</keyword>
<dbReference type="Gene3D" id="3.40.50.300">
    <property type="entry name" value="P-loop containing nucleotide triphosphate hydrolases"/>
    <property type="match status" value="2"/>
</dbReference>
<proteinExistence type="predicted"/>
<feature type="domain" description="ABC transporter" evidence="6">
    <location>
        <begin position="261"/>
        <end position="498"/>
    </location>
</feature>
<keyword evidence="5 7" id="KW-0067">ATP-binding</keyword>
<dbReference type="InterPro" id="IPR003439">
    <property type="entry name" value="ABC_transporter-like_ATP-bd"/>
</dbReference>
<dbReference type="InterPro" id="IPR027417">
    <property type="entry name" value="P-loop_NTPase"/>
</dbReference>
<dbReference type="SMART" id="SM00382">
    <property type="entry name" value="AAA"/>
    <property type="match status" value="2"/>
</dbReference>
<evidence type="ECO:0000256" key="5">
    <source>
        <dbReference type="ARBA" id="ARBA00022840"/>
    </source>
</evidence>
<evidence type="ECO:0000256" key="4">
    <source>
        <dbReference type="ARBA" id="ARBA00022741"/>
    </source>
</evidence>
<dbReference type="Pfam" id="PF00005">
    <property type="entry name" value="ABC_tran"/>
    <property type="match status" value="2"/>
</dbReference>
<evidence type="ECO:0000256" key="2">
    <source>
        <dbReference type="ARBA" id="ARBA00022597"/>
    </source>
</evidence>
<accession>A0A842IAC9</accession>
<dbReference type="PROSITE" id="PS50893">
    <property type="entry name" value="ABC_TRANSPORTER_2"/>
    <property type="match status" value="2"/>
</dbReference>
<dbReference type="CDD" id="cd03215">
    <property type="entry name" value="ABC_Carb_Monos_II"/>
    <property type="match status" value="1"/>
</dbReference>
<dbReference type="RefSeq" id="WP_185798178.1">
    <property type="nucleotide sequence ID" value="NZ_JACLQD010000004.1"/>
</dbReference>
<dbReference type="GO" id="GO:0016887">
    <property type="term" value="F:ATP hydrolysis activity"/>
    <property type="evidence" value="ECO:0007669"/>
    <property type="project" value="InterPro"/>
</dbReference>
<evidence type="ECO:0000256" key="3">
    <source>
        <dbReference type="ARBA" id="ARBA00022737"/>
    </source>
</evidence>
<dbReference type="InterPro" id="IPR003593">
    <property type="entry name" value="AAA+_ATPase"/>
</dbReference>
<keyword evidence="4" id="KW-0547">Nucleotide-binding</keyword>
<dbReference type="PROSITE" id="PS00211">
    <property type="entry name" value="ABC_TRANSPORTER_1"/>
    <property type="match status" value="1"/>
</dbReference>
<dbReference type="InterPro" id="IPR017871">
    <property type="entry name" value="ABC_transporter-like_CS"/>
</dbReference>
<dbReference type="PANTHER" id="PTHR43790:SF9">
    <property type="entry name" value="GALACTOFURANOSE TRANSPORTER ATP-BINDING PROTEIN YTFR"/>
    <property type="match status" value="1"/>
</dbReference>
<evidence type="ECO:0000259" key="6">
    <source>
        <dbReference type="PROSITE" id="PS50893"/>
    </source>
</evidence>
<feature type="domain" description="ABC transporter" evidence="6">
    <location>
        <begin position="16"/>
        <end position="255"/>
    </location>
</feature>
<evidence type="ECO:0000313" key="7">
    <source>
        <dbReference type="EMBL" id="MBC2836551.1"/>
    </source>
</evidence>